<proteinExistence type="predicted"/>
<organism evidence="1">
    <name type="scientific">Salmonella enterica subsp. enterica serovar Cerro</name>
    <dbReference type="NCBI Taxonomy" id="340188"/>
    <lineage>
        <taxon>Bacteria</taxon>
        <taxon>Pseudomonadati</taxon>
        <taxon>Pseudomonadota</taxon>
        <taxon>Gammaproteobacteria</taxon>
        <taxon>Enterobacterales</taxon>
        <taxon>Enterobacteriaceae</taxon>
        <taxon>Salmonella</taxon>
    </lineage>
</organism>
<name>A0A5W1RND9_SALET</name>
<dbReference type="GO" id="GO:0106300">
    <property type="term" value="P:protein-DNA covalent cross-linking repair"/>
    <property type="evidence" value="ECO:0007669"/>
    <property type="project" value="InterPro"/>
</dbReference>
<feature type="non-terminal residue" evidence="1">
    <location>
        <position position="82"/>
    </location>
</feature>
<protein>
    <submittedName>
        <fullName evidence="1">SOS response-associated peptidase</fullName>
    </submittedName>
</protein>
<dbReference type="GO" id="GO:0003697">
    <property type="term" value="F:single-stranded DNA binding"/>
    <property type="evidence" value="ECO:0007669"/>
    <property type="project" value="InterPro"/>
</dbReference>
<gene>
    <name evidence="1" type="ORF">C3N96_14130</name>
</gene>
<evidence type="ECO:0000313" key="1">
    <source>
        <dbReference type="EMBL" id="EBW1953985.1"/>
    </source>
</evidence>
<comment type="caution">
    <text evidence="1">The sequence shown here is derived from an EMBL/GenBank/DDBJ whole genome shotgun (WGS) entry which is preliminary data.</text>
</comment>
<accession>A0A5W1RND9</accession>
<dbReference type="Gene3D" id="3.90.1680.10">
    <property type="entry name" value="SOS response associated peptidase-like"/>
    <property type="match status" value="1"/>
</dbReference>
<dbReference type="InterPro" id="IPR003738">
    <property type="entry name" value="SRAP"/>
</dbReference>
<dbReference type="AlphaFoldDB" id="A0A5W1RND9"/>
<sequence length="82" mass="9353">MCGRFAQSMTREDYLILLAEEAERNIPYDPEPIGRFNVAPGTKVLLLSERDEKLHLDPVLWGYAPGWWDKAPLINARVETAP</sequence>
<dbReference type="InterPro" id="IPR036590">
    <property type="entry name" value="SRAP-like"/>
</dbReference>
<reference evidence="1" key="1">
    <citation type="submission" date="2018-07" db="EMBL/GenBank/DDBJ databases">
        <authorList>
            <person name="Ashton P.M."/>
            <person name="Dallman T."/>
            <person name="Nair S."/>
            <person name="De Pinna E."/>
            <person name="Peters T."/>
            <person name="Grant K."/>
        </authorList>
    </citation>
    <scope>NUCLEOTIDE SEQUENCE</scope>
    <source>
        <strain evidence="1">449466</strain>
    </source>
</reference>
<dbReference type="SUPFAM" id="SSF143081">
    <property type="entry name" value="BB1717-like"/>
    <property type="match status" value="1"/>
</dbReference>
<dbReference type="EMBL" id="AAHHQO010000012">
    <property type="protein sequence ID" value="EBW1953985.1"/>
    <property type="molecule type" value="Genomic_DNA"/>
</dbReference>
<dbReference type="Pfam" id="PF02586">
    <property type="entry name" value="SRAP"/>
    <property type="match status" value="1"/>
</dbReference>